<evidence type="ECO:0000313" key="1">
    <source>
        <dbReference type="EMBL" id="OBX64016.1"/>
    </source>
</evidence>
<dbReference type="EMBL" id="LZMT01000021">
    <property type="protein sequence ID" value="OBX64016.1"/>
    <property type="molecule type" value="Genomic_DNA"/>
</dbReference>
<sequence>MSDRIEILKNSVNNAIRAICPERAILWTEYYKNKLNRNKPVEIQAAEAMCYVLQNKSIEIYPDELVVGNYTSHRVGGIIYPEKAGLSALAEIFTFHKRKVNPLSTSRGDRFRLFSIIPFWLNRNVLYIAPIKKPLSLFIVRLSSLESREAVFLSNQ</sequence>
<protein>
    <submittedName>
        <fullName evidence="1">Uncharacterized protein</fullName>
    </submittedName>
</protein>
<name>A0A1B8Q3Z2_FAUOS</name>
<dbReference type="PANTHER" id="PTHR43641:SF2">
    <property type="entry name" value="DEHYDRATASE YBIW-RELATED"/>
    <property type="match status" value="1"/>
</dbReference>
<dbReference type="InterPro" id="IPR004184">
    <property type="entry name" value="PFL_dom"/>
</dbReference>
<reference evidence="1" key="1">
    <citation type="submission" date="2016-06" db="EMBL/GenBank/DDBJ databases">
        <title>Draft genome of Moraxella osloensis CCUG 67237.</title>
        <authorList>
            <person name="Salva-Serra F."/>
            <person name="Engstrom-Jakobsson H."/>
            <person name="Thorell K."/>
            <person name="Gonzales-Siles L."/>
            <person name="Karlsson R."/>
            <person name="Boulund F."/>
            <person name="Engstrand L."/>
            <person name="Kristiansson E."/>
            <person name="Moore E."/>
        </authorList>
    </citation>
    <scope>NUCLEOTIDE SEQUENCE [LARGE SCALE GENOMIC DNA]</scope>
    <source>
        <strain evidence="1">CCUG 67237</strain>
    </source>
</reference>
<accession>A0A1B8Q3Z2</accession>
<dbReference type="GO" id="GO:0005829">
    <property type="term" value="C:cytosol"/>
    <property type="evidence" value="ECO:0007669"/>
    <property type="project" value="TreeGrafter"/>
</dbReference>
<comment type="caution">
    <text evidence="1">The sequence shown here is derived from an EMBL/GenBank/DDBJ whole genome shotgun (WGS) entry which is preliminary data.</text>
</comment>
<dbReference type="Pfam" id="PF02901">
    <property type="entry name" value="PFL-like"/>
    <property type="match status" value="1"/>
</dbReference>
<dbReference type="Gene3D" id="3.20.70.20">
    <property type="match status" value="1"/>
</dbReference>
<dbReference type="SUPFAM" id="SSF51998">
    <property type="entry name" value="PFL-like glycyl radical enzymes"/>
    <property type="match status" value="1"/>
</dbReference>
<organism evidence="1">
    <name type="scientific">Faucicola osloensis</name>
    <name type="common">Moraxella osloensis</name>
    <dbReference type="NCBI Taxonomy" id="34062"/>
    <lineage>
        <taxon>Bacteria</taxon>
        <taxon>Pseudomonadati</taxon>
        <taxon>Pseudomonadota</taxon>
        <taxon>Gammaproteobacteria</taxon>
        <taxon>Moraxellales</taxon>
        <taxon>Moraxellaceae</taxon>
        <taxon>Faucicola</taxon>
    </lineage>
</organism>
<dbReference type="InterPro" id="IPR051215">
    <property type="entry name" value="GRE"/>
</dbReference>
<dbReference type="AlphaFoldDB" id="A0A1B8Q3Z2"/>
<dbReference type="PANTHER" id="PTHR43641">
    <property type="entry name" value="FORMATE ACETYLTRANSFERASE 3-RELATED"/>
    <property type="match status" value="1"/>
</dbReference>
<dbReference type="PROSITE" id="PS51554">
    <property type="entry name" value="PFL"/>
    <property type="match status" value="1"/>
</dbReference>
<dbReference type="GO" id="GO:0003824">
    <property type="term" value="F:catalytic activity"/>
    <property type="evidence" value="ECO:0007669"/>
    <property type="project" value="InterPro"/>
</dbReference>
<proteinExistence type="predicted"/>
<gene>
    <name evidence="1" type="ORF">A9299_10395</name>
</gene>